<protein>
    <submittedName>
        <fullName evidence="2">Uncharacterized protein</fullName>
    </submittedName>
</protein>
<dbReference type="Gene3D" id="1.10.418.90">
    <property type="entry name" value="Protein of unknown function DUF1823"/>
    <property type="match status" value="1"/>
</dbReference>
<proteinExistence type="predicted"/>
<evidence type="ECO:0000313" key="2">
    <source>
        <dbReference type="EMBL" id="KAL1518416.1"/>
    </source>
</evidence>
<dbReference type="EMBL" id="JBGBPQ010000010">
    <property type="protein sequence ID" value="KAL1518416.1"/>
    <property type="molecule type" value="Genomic_DNA"/>
</dbReference>
<name>A0AB34JC56_PRYPA</name>
<keyword evidence="3" id="KW-1185">Reference proteome</keyword>
<dbReference type="Pfam" id="PF08853">
    <property type="entry name" value="DUF1823"/>
    <property type="match status" value="1"/>
</dbReference>
<dbReference type="AlphaFoldDB" id="A0AB34JC56"/>
<feature type="compositionally biased region" description="Polar residues" evidence="1">
    <location>
        <begin position="220"/>
        <end position="234"/>
    </location>
</feature>
<evidence type="ECO:0000256" key="1">
    <source>
        <dbReference type="SAM" id="MobiDB-lite"/>
    </source>
</evidence>
<feature type="region of interest" description="Disordered" evidence="1">
    <location>
        <begin position="209"/>
        <end position="234"/>
    </location>
</feature>
<accession>A0AB34JC56</accession>
<comment type="caution">
    <text evidence="2">The sequence shown here is derived from an EMBL/GenBank/DDBJ whole genome shotgun (WGS) entry which is preliminary data.</text>
</comment>
<sequence>MLLLLLALPALASAYSFTTPLPRRASRCASRCASPLALSAAGSGAALPPPADLSDEALLRIVLQQTSDEETNALAWKYLGYKYDERKGEWDATDVFPNWRKKYPQPPDLIGVRRDYSREVDEPVLRAVQALQRSVPQEHKDNLRQTLKPLGWAGFKLEGLTPNMTRRGRSAIARVSVARCTQVAQWLIYYRKELHGVPLEELRRRKEARAAEEEAARSANQQVPPTGTTKQSVI</sequence>
<evidence type="ECO:0000313" key="3">
    <source>
        <dbReference type="Proteomes" id="UP001515480"/>
    </source>
</evidence>
<gene>
    <name evidence="2" type="ORF">AB1Y20_002708</name>
</gene>
<reference evidence="2 3" key="1">
    <citation type="journal article" date="2024" name="Science">
        <title>Giant polyketide synthase enzymes in the biosynthesis of giant marine polyether toxins.</title>
        <authorList>
            <person name="Fallon T.R."/>
            <person name="Shende V.V."/>
            <person name="Wierzbicki I.H."/>
            <person name="Pendleton A.L."/>
            <person name="Watervoot N.F."/>
            <person name="Auber R.P."/>
            <person name="Gonzalez D.J."/>
            <person name="Wisecaver J.H."/>
            <person name="Moore B.S."/>
        </authorList>
    </citation>
    <scope>NUCLEOTIDE SEQUENCE [LARGE SCALE GENOMIC DNA]</scope>
    <source>
        <strain evidence="2 3">12B1</strain>
    </source>
</reference>
<dbReference type="Proteomes" id="UP001515480">
    <property type="component" value="Unassembled WGS sequence"/>
</dbReference>
<organism evidence="2 3">
    <name type="scientific">Prymnesium parvum</name>
    <name type="common">Toxic golden alga</name>
    <dbReference type="NCBI Taxonomy" id="97485"/>
    <lineage>
        <taxon>Eukaryota</taxon>
        <taxon>Haptista</taxon>
        <taxon>Haptophyta</taxon>
        <taxon>Prymnesiophyceae</taxon>
        <taxon>Prymnesiales</taxon>
        <taxon>Prymnesiaceae</taxon>
        <taxon>Prymnesium</taxon>
    </lineage>
</organism>
<dbReference type="InterPro" id="IPR014952">
    <property type="entry name" value="DUF1823"/>
</dbReference>